<proteinExistence type="predicted"/>
<reference evidence="1 2" key="1">
    <citation type="submission" date="2023-12" db="EMBL/GenBank/DDBJ databases">
        <title>Description of Novel Strain Fulvimarina sp. 2208YS6-2-32 isolated from Uroteuthis (Photololigo) edulis.</title>
        <authorList>
            <person name="Park J.-S."/>
        </authorList>
    </citation>
    <scope>NUCLEOTIDE SEQUENCE [LARGE SCALE GENOMIC DNA]</scope>
    <source>
        <strain evidence="1 2">2208YS6-2-32</strain>
    </source>
</reference>
<dbReference type="InterPro" id="IPR021955">
    <property type="entry name" value="DUF3572"/>
</dbReference>
<sequence length="100" mass="10583">MVVSDRSPAFDPAAIAIEALTYIASDERLFERFCAITGLSAEDVRKAASEPGFLAGVLEFVTAHEPTLMAFSQACGHAPETIAAAQRALPGGQPQEWYGA</sequence>
<organism evidence="1 2">
    <name type="scientific">Fulvimarina uroteuthidis</name>
    <dbReference type="NCBI Taxonomy" id="3098149"/>
    <lineage>
        <taxon>Bacteria</taxon>
        <taxon>Pseudomonadati</taxon>
        <taxon>Pseudomonadota</taxon>
        <taxon>Alphaproteobacteria</taxon>
        <taxon>Hyphomicrobiales</taxon>
        <taxon>Aurantimonadaceae</taxon>
        <taxon>Fulvimarina</taxon>
    </lineage>
</organism>
<dbReference type="Proteomes" id="UP001294412">
    <property type="component" value="Unassembled WGS sequence"/>
</dbReference>
<gene>
    <name evidence="1" type="ORF">U0C82_10235</name>
</gene>
<evidence type="ECO:0000313" key="2">
    <source>
        <dbReference type="Proteomes" id="UP001294412"/>
    </source>
</evidence>
<keyword evidence="2" id="KW-1185">Reference proteome</keyword>
<accession>A0ABU5I2B8</accession>
<dbReference type="Pfam" id="PF12096">
    <property type="entry name" value="DUF3572"/>
    <property type="match status" value="1"/>
</dbReference>
<name>A0ABU5I2B8_9HYPH</name>
<comment type="caution">
    <text evidence="1">The sequence shown here is derived from an EMBL/GenBank/DDBJ whole genome shotgun (WGS) entry which is preliminary data.</text>
</comment>
<dbReference type="EMBL" id="JAXLPB010000003">
    <property type="protein sequence ID" value="MDY8109517.1"/>
    <property type="molecule type" value="Genomic_DNA"/>
</dbReference>
<protein>
    <submittedName>
        <fullName evidence="1">DUF3572 domain-containing protein</fullName>
    </submittedName>
</protein>
<dbReference type="RefSeq" id="WP_322187005.1">
    <property type="nucleotide sequence ID" value="NZ_JAXLPB010000003.1"/>
</dbReference>
<evidence type="ECO:0000313" key="1">
    <source>
        <dbReference type="EMBL" id="MDY8109517.1"/>
    </source>
</evidence>